<dbReference type="GO" id="GO:0030015">
    <property type="term" value="C:CCR4-NOT core complex"/>
    <property type="evidence" value="ECO:0007669"/>
    <property type="project" value="UniProtKB-ARBA"/>
</dbReference>
<feature type="region of interest" description="Disordered" evidence="14">
    <location>
        <begin position="250"/>
        <end position="373"/>
    </location>
</feature>
<feature type="region of interest" description="Disordered" evidence="14">
    <location>
        <begin position="543"/>
        <end position="571"/>
    </location>
</feature>
<feature type="compositionally biased region" description="Basic and acidic residues" evidence="14">
    <location>
        <begin position="1070"/>
        <end position="1082"/>
    </location>
</feature>
<feature type="compositionally biased region" description="Polar residues" evidence="14">
    <location>
        <begin position="1169"/>
        <end position="1182"/>
    </location>
</feature>
<feature type="compositionally biased region" description="Pro residues" evidence="14">
    <location>
        <begin position="1411"/>
        <end position="1422"/>
    </location>
</feature>
<feature type="compositionally biased region" description="Basic and acidic residues" evidence="14">
    <location>
        <begin position="340"/>
        <end position="355"/>
    </location>
</feature>
<keyword evidence="19" id="KW-1185">Reference proteome</keyword>
<keyword evidence="9" id="KW-0804">Transcription</keyword>
<feature type="region of interest" description="Disordered" evidence="14">
    <location>
        <begin position="1039"/>
        <end position="1202"/>
    </location>
</feature>
<dbReference type="CDD" id="cd12438">
    <property type="entry name" value="RRM_CNOT4"/>
    <property type="match status" value="1"/>
</dbReference>
<dbReference type="InterPro" id="IPR039780">
    <property type="entry name" value="Mot2"/>
</dbReference>
<dbReference type="CDD" id="cd16618">
    <property type="entry name" value="mRING-HC-C4C4_CNOT4"/>
    <property type="match status" value="1"/>
</dbReference>
<proteinExistence type="predicted"/>
<feature type="zinc finger region" description="C3H1-type" evidence="12">
    <location>
        <begin position="206"/>
        <end position="233"/>
    </location>
</feature>
<evidence type="ECO:0000259" key="15">
    <source>
        <dbReference type="PROSITE" id="PS50089"/>
    </source>
</evidence>
<evidence type="ECO:0000259" key="16">
    <source>
        <dbReference type="PROSITE" id="PS50102"/>
    </source>
</evidence>
<dbReference type="Pfam" id="PF14570">
    <property type="entry name" value="zf-RING_4"/>
    <property type="match status" value="1"/>
</dbReference>
<dbReference type="PROSITE" id="PS50103">
    <property type="entry name" value="ZF_C3H1"/>
    <property type="match status" value="1"/>
</dbReference>
<keyword evidence="3 12" id="KW-0479">Metal-binding</keyword>
<keyword evidence="10" id="KW-0539">Nucleus</keyword>
<dbReference type="PANTHER" id="PTHR12603">
    <property type="entry name" value="CCR4-NOT TRANSCRIPTION COMPLEX RELATED"/>
    <property type="match status" value="1"/>
</dbReference>
<dbReference type="GO" id="GO:0005634">
    <property type="term" value="C:nucleus"/>
    <property type="evidence" value="ECO:0007669"/>
    <property type="project" value="UniProtKB-SubCell"/>
</dbReference>
<dbReference type="SUPFAM" id="SSF54928">
    <property type="entry name" value="RNA-binding domain, RBD"/>
    <property type="match status" value="1"/>
</dbReference>
<feature type="compositionally biased region" description="Polar residues" evidence="14">
    <location>
        <begin position="1357"/>
        <end position="1366"/>
    </location>
</feature>
<keyword evidence="2" id="KW-0678">Repressor</keyword>
<dbReference type="Proteomes" id="UP000799770">
    <property type="component" value="Unassembled WGS sequence"/>
</dbReference>
<evidence type="ECO:0008006" key="20">
    <source>
        <dbReference type="Google" id="ProtNLM"/>
    </source>
</evidence>
<dbReference type="FunFam" id="3.30.70.330:FF:000257">
    <property type="entry name" value="CCR4-NOT core complex subunit Not4"/>
    <property type="match status" value="1"/>
</dbReference>
<evidence type="ECO:0000256" key="5">
    <source>
        <dbReference type="ARBA" id="ARBA00022833"/>
    </source>
</evidence>
<dbReference type="InterPro" id="IPR035979">
    <property type="entry name" value="RBD_domain_sf"/>
</dbReference>
<evidence type="ECO:0000256" key="9">
    <source>
        <dbReference type="ARBA" id="ARBA00023163"/>
    </source>
</evidence>
<reference evidence="18" key="1">
    <citation type="journal article" date="2020" name="Stud. Mycol.">
        <title>101 Dothideomycetes genomes: a test case for predicting lifestyles and emergence of pathogens.</title>
        <authorList>
            <person name="Haridas S."/>
            <person name="Albert R."/>
            <person name="Binder M."/>
            <person name="Bloem J."/>
            <person name="Labutti K."/>
            <person name="Salamov A."/>
            <person name="Andreopoulos B."/>
            <person name="Baker S."/>
            <person name="Barry K."/>
            <person name="Bills G."/>
            <person name="Bluhm B."/>
            <person name="Cannon C."/>
            <person name="Castanera R."/>
            <person name="Culley D."/>
            <person name="Daum C."/>
            <person name="Ezra D."/>
            <person name="Gonzalez J."/>
            <person name="Henrissat B."/>
            <person name="Kuo A."/>
            <person name="Liang C."/>
            <person name="Lipzen A."/>
            <person name="Lutzoni F."/>
            <person name="Magnuson J."/>
            <person name="Mondo S."/>
            <person name="Nolan M."/>
            <person name="Ohm R."/>
            <person name="Pangilinan J."/>
            <person name="Park H.-J."/>
            <person name="Ramirez L."/>
            <person name="Alfaro M."/>
            <person name="Sun H."/>
            <person name="Tritt A."/>
            <person name="Yoshinaga Y."/>
            <person name="Zwiers L.-H."/>
            <person name="Turgeon B."/>
            <person name="Goodwin S."/>
            <person name="Spatafora J."/>
            <person name="Crous P."/>
            <person name="Grigoriev I."/>
        </authorList>
    </citation>
    <scope>NUCLEOTIDE SEQUENCE</scope>
    <source>
        <strain evidence="18">CBS 627.86</strain>
    </source>
</reference>
<dbReference type="SMART" id="SM00361">
    <property type="entry name" value="RRM_1"/>
    <property type="match status" value="1"/>
</dbReference>
<dbReference type="GO" id="GO:0010557">
    <property type="term" value="P:positive regulation of macromolecule biosynthetic process"/>
    <property type="evidence" value="ECO:0007669"/>
    <property type="project" value="UniProtKB-ARBA"/>
</dbReference>
<feature type="compositionally biased region" description="Low complexity" evidence="14">
    <location>
        <begin position="781"/>
        <end position="793"/>
    </location>
</feature>
<dbReference type="InterPro" id="IPR001841">
    <property type="entry name" value="Znf_RING"/>
</dbReference>
<feature type="domain" description="RING-type" evidence="15">
    <location>
        <begin position="18"/>
        <end position="61"/>
    </location>
</feature>
<feature type="compositionally biased region" description="Basic and acidic residues" evidence="14">
    <location>
        <begin position="431"/>
        <end position="447"/>
    </location>
</feature>
<feature type="domain" description="C3H1-type" evidence="17">
    <location>
        <begin position="206"/>
        <end position="233"/>
    </location>
</feature>
<feature type="region of interest" description="Disordered" evidence="14">
    <location>
        <begin position="413"/>
        <end position="507"/>
    </location>
</feature>
<dbReference type="InterPro" id="IPR000571">
    <property type="entry name" value="Znf_CCCH"/>
</dbReference>
<dbReference type="OrthoDB" id="1923159at2759"/>
<comment type="subcellular location">
    <subcellularLocation>
        <location evidence="1">Nucleus</location>
    </subcellularLocation>
</comment>
<evidence type="ECO:0000259" key="17">
    <source>
        <dbReference type="PROSITE" id="PS50103"/>
    </source>
</evidence>
<name>A0A6A5ZCV4_9PLEO</name>
<dbReference type="GO" id="GO:0000956">
    <property type="term" value="P:nuclear-transcribed mRNA catabolic process"/>
    <property type="evidence" value="ECO:0007669"/>
    <property type="project" value="UniProtKB-ARBA"/>
</dbReference>
<feature type="coiled-coil region" evidence="13">
    <location>
        <begin position="79"/>
        <end position="112"/>
    </location>
</feature>
<keyword evidence="6 11" id="KW-0694">RNA-binding</keyword>
<dbReference type="InterPro" id="IPR013083">
    <property type="entry name" value="Znf_RING/FYVE/PHD"/>
</dbReference>
<keyword evidence="7" id="KW-0805">Transcription regulation</keyword>
<dbReference type="InterPro" id="IPR039515">
    <property type="entry name" value="NOT4_mRING-HC-C4C4"/>
</dbReference>
<evidence type="ECO:0000256" key="4">
    <source>
        <dbReference type="ARBA" id="ARBA00022771"/>
    </source>
</evidence>
<feature type="compositionally biased region" description="Low complexity" evidence="14">
    <location>
        <begin position="1039"/>
        <end position="1048"/>
    </location>
</feature>
<evidence type="ECO:0000256" key="3">
    <source>
        <dbReference type="ARBA" id="ARBA00022723"/>
    </source>
</evidence>
<feature type="compositionally biased region" description="Polar residues" evidence="14">
    <location>
        <begin position="317"/>
        <end position="339"/>
    </location>
</feature>
<feature type="region of interest" description="Disordered" evidence="14">
    <location>
        <begin position="1353"/>
        <end position="1391"/>
    </location>
</feature>
<evidence type="ECO:0000313" key="18">
    <source>
        <dbReference type="EMBL" id="KAF2116208.1"/>
    </source>
</evidence>
<dbReference type="InterPro" id="IPR000504">
    <property type="entry name" value="RRM_dom"/>
</dbReference>
<dbReference type="EMBL" id="ML977321">
    <property type="protein sequence ID" value="KAF2116208.1"/>
    <property type="molecule type" value="Genomic_DNA"/>
</dbReference>
<feature type="compositionally biased region" description="Polar residues" evidence="14">
    <location>
        <begin position="250"/>
        <end position="262"/>
    </location>
</feature>
<dbReference type="InterPro" id="IPR012677">
    <property type="entry name" value="Nucleotide-bd_a/b_plait_sf"/>
</dbReference>
<gene>
    <name evidence="18" type="ORF">BDV96DRAFT_573558</name>
</gene>
<dbReference type="GO" id="GO:0051254">
    <property type="term" value="P:positive regulation of RNA metabolic process"/>
    <property type="evidence" value="ECO:0007669"/>
    <property type="project" value="UniProtKB-ARBA"/>
</dbReference>
<evidence type="ECO:0000256" key="11">
    <source>
        <dbReference type="PROSITE-ProRule" id="PRU00176"/>
    </source>
</evidence>
<feature type="region of interest" description="Disordered" evidence="14">
    <location>
        <begin position="1403"/>
        <end position="1425"/>
    </location>
</feature>
<feature type="region of interest" description="Disordered" evidence="14">
    <location>
        <begin position="955"/>
        <end position="1002"/>
    </location>
</feature>
<evidence type="ECO:0000256" key="2">
    <source>
        <dbReference type="ARBA" id="ARBA00022491"/>
    </source>
</evidence>
<dbReference type="GO" id="GO:0003723">
    <property type="term" value="F:RNA binding"/>
    <property type="evidence" value="ECO:0007669"/>
    <property type="project" value="UniProtKB-UniRule"/>
</dbReference>
<keyword evidence="4 12" id="KW-0863">Zinc-finger</keyword>
<dbReference type="GO" id="GO:0061630">
    <property type="term" value="F:ubiquitin protein ligase activity"/>
    <property type="evidence" value="ECO:0007669"/>
    <property type="project" value="UniProtKB-ARBA"/>
</dbReference>
<feature type="region of interest" description="Disordered" evidence="14">
    <location>
        <begin position="781"/>
        <end position="918"/>
    </location>
</feature>
<dbReference type="PANTHER" id="PTHR12603:SF0">
    <property type="entry name" value="CCR4-NOT TRANSCRIPTION COMPLEX SUBUNIT 4"/>
    <property type="match status" value="1"/>
</dbReference>
<accession>A0A6A5ZCV4</accession>
<evidence type="ECO:0000313" key="19">
    <source>
        <dbReference type="Proteomes" id="UP000799770"/>
    </source>
</evidence>
<dbReference type="GO" id="GO:0008270">
    <property type="term" value="F:zinc ion binding"/>
    <property type="evidence" value="ECO:0007669"/>
    <property type="project" value="UniProtKB-KW"/>
</dbReference>
<feature type="compositionally biased region" description="Polar residues" evidence="14">
    <location>
        <begin position="848"/>
        <end position="859"/>
    </location>
</feature>
<dbReference type="GO" id="GO:0016567">
    <property type="term" value="P:protein ubiquitination"/>
    <property type="evidence" value="ECO:0007669"/>
    <property type="project" value="TreeGrafter"/>
</dbReference>
<feature type="domain" description="RRM" evidence="16">
    <location>
        <begin position="123"/>
        <end position="209"/>
    </location>
</feature>
<dbReference type="PROSITE" id="PS50102">
    <property type="entry name" value="RRM"/>
    <property type="match status" value="1"/>
</dbReference>
<keyword evidence="5 12" id="KW-0862">Zinc</keyword>
<feature type="compositionally biased region" description="Low complexity" evidence="14">
    <location>
        <begin position="806"/>
        <end position="822"/>
    </location>
</feature>
<feature type="compositionally biased region" description="Polar residues" evidence="14">
    <location>
        <begin position="543"/>
        <end position="565"/>
    </location>
</feature>
<evidence type="ECO:0000256" key="8">
    <source>
        <dbReference type="ARBA" id="ARBA00023054"/>
    </source>
</evidence>
<dbReference type="Pfam" id="PF00076">
    <property type="entry name" value="RRM_1"/>
    <property type="match status" value="1"/>
</dbReference>
<feature type="region of interest" description="Disordered" evidence="14">
    <location>
        <begin position="1015"/>
        <end position="1034"/>
    </location>
</feature>
<dbReference type="InterPro" id="IPR034261">
    <property type="entry name" value="CNOT4_RRM"/>
</dbReference>
<sequence length="1614" mass="171189">MSRIQQDQFVDDDEEECCPLCVEEFDLSDKNFRPCPCGYQICQFCFNNIRTTMNGLCPACRRPYDESTIEFKNITPEEMAKHKQQIAQKAKKNAALRQKEAQKAEADSLSRKHLSGLRVVQKNLVYVTGLTPTIREDRLLETLRGPEYFGQYGKIIKIVVSKAKENAQHQQSVGVYVTFARKEDAAQCISAVDGSQNGDRTLRAQYGTTKYCSAYLRGEQCNNRNCMFLHEPGEENDSFTRQDLSLMNSISTQQPAQSQTSHAAPPPHRGPAVAAAAPMHRQDSNDAQSPISGGDAPALPATANWGSKVTQERRASRSTSASNPSPMTSNATPAQSSKPTKADEPLKKKGKEKDTSAQTSKSATPQSTPAPVAKIVKPKVSGLDNLLKAISNPDFKFVFSGATFTPEELEEISNFPQLLDPNGGAKRRAAREKQKEKELEAQQREIETQDSTQTAPAIEREETIETTAGGSLQLGGEPEERHDVGGPLGNQQAIAPPGQHGLGGGLFGQNSLTDDFASLGINRGLTPQQQQQLLLIKAAGNQSAGPLSNFQANPSQPQNHNQASNAPGHARHASRFSFANDSSSASASVQPVANQKLMNQQSTMMPKNTNHFNQLSQHQPLGSPFYASGVQGPPPGLKATGTPPVSGGGMFGQGHGFATGGLGYGANAAGRNNNDAMYQDLLRGGRNMDGGARLADAGKHDQLFSPEEPASINVDALVNDSDFEPPMQTPIGAQALQQPRRATPTIPPGFTIPAISKSLHDPPSRPLSRNNYSIVTPAVPFVPVTPIRPATPTKPKEEKAAPEPGPAQASASSGKKAATSTKLETPSKLIRKASSVKTQPLVEAVDQAAQSSPNQNEGNLATAVQLEQKSPSKGAIKNKVVSKKAQTDTTPVPSPHKDVKHPGTNIETIPSSRRQHPGRLDIAAATTLTENVQPPAASSKAEGVTKNVRAVSLASTNSVPSSPMATSTGSPIKRSTAPRTLRVVPTPKTEHPPPLSAVSATSVPHVPTVEKLRSRQASIASINMPGTPASELISDTASITSASVSRASSPPPIGGKVGTAPVRKKTKSQAKKERQERARQIAEEQAAAVEDQTKSELEPEQAPIMGRKKKTKKPGATIAKPQPLPGKSQPPSPKPAKVEEEEEEEEEEDDDDEPETKTPVVAAMKGPSRKTSVSSPRRTQPSPVLERTPTPDLPREKGQATAQSIIADLQKTGELLVSTLEFFKPLSASLAHAARTSQANSTSGPLDLKINFSEADLDALAKKKPVRLSGQNRKSDSRTLITPQGKFFWGLTQELEEKALELEKHIEELRGATRFHPRKQANHPHAQNMAPNAQPKDVLPAIATALKEAGAKLSKTAAASQPSQPMSKLDPTSSLLGSTSLPLPPVQAPADPAWLDMSKQMNQSMDLPPVSSAPPQPPPQPQTPADAVSYLNQFVIPKSDSPGPSTARTEMAAVGGLPGAGISNMTVTVNKIAKAAKAVAEGGSLPGELEGMGVMAADVLGGVVVQGLEALVGAGLGFHSNQDLSVDGQGNITLGGNGLDVKGLMEAVHSGSGLGGFGQAAAGQESRRGRKSVLSVDEAEQAMLTAKKENEVLEKKLAGVMKRNKKMVGGMGKA</sequence>
<feature type="coiled-coil region" evidence="13">
    <location>
        <begin position="1576"/>
        <end position="1603"/>
    </location>
</feature>
<dbReference type="SUPFAM" id="SSF57850">
    <property type="entry name" value="RING/U-box"/>
    <property type="match status" value="1"/>
</dbReference>
<evidence type="ECO:0000256" key="13">
    <source>
        <dbReference type="SAM" id="Coils"/>
    </source>
</evidence>
<evidence type="ECO:0000256" key="1">
    <source>
        <dbReference type="ARBA" id="ARBA00004123"/>
    </source>
</evidence>
<evidence type="ECO:0000256" key="6">
    <source>
        <dbReference type="ARBA" id="ARBA00022884"/>
    </source>
</evidence>
<protein>
    <recommendedName>
        <fullName evidence="20">RING-type domain-containing protein</fullName>
    </recommendedName>
</protein>
<organism evidence="18 19">
    <name type="scientific">Lophiotrema nucula</name>
    <dbReference type="NCBI Taxonomy" id="690887"/>
    <lineage>
        <taxon>Eukaryota</taxon>
        <taxon>Fungi</taxon>
        <taxon>Dikarya</taxon>
        <taxon>Ascomycota</taxon>
        <taxon>Pezizomycotina</taxon>
        <taxon>Dothideomycetes</taxon>
        <taxon>Pleosporomycetidae</taxon>
        <taxon>Pleosporales</taxon>
        <taxon>Lophiotremataceae</taxon>
        <taxon>Lophiotrema</taxon>
    </lineage>
</organism>
<feature type="compositionally biased region" description="Polar residues" evidence="14">
    <location>
        <begin position="356"/>
        <end position="369"/>
    </location>
</feature>
<feature type="compositionally biased region" description="Pro residues" evidence="14">
    <location>
        <begin position="1122"/>
        <end position="1134"/>
    </location>
</feature>
<evidence type="ECO:0000256" key="14">
    <source>
        <dbReference type="SAM" id="MobiDB-lite"/>
    </source>
</evidence>
<feature type="compositionally biased region" description="Low complexity" evidence="14">
    <location>
        <begin position="1371"/>
        <end position="1381"/>
    </location>
</feature>
<dbReference type="PROSITE" id="PS50089">
    <property type="entry name" value="ZF_RING_2"/>
    <property type="match status" value="1"/>
</dbReference>
<feature type="compositionally biased region" description="Acidic residues" evidence="14">
    <location>
        <begin position="1139"/>
        <end position="1154"/>
    </location>
</feature>
<evidence type="ECO:0000256" key="10">
    <source>
        <dbReference type="ARBA" id="ARBA00023242"/>
    </source>
</evidence>
<keyword evidence="8 13" id="KW-0175">Coiled coil</keyword>
<dbReference type="Gene3D" id="3.30.40.10">
    <property type="entry name" value="Zinc/RING finger domain, C3HC4 (zinc finger)"/>
    <property type="match status" value="1"/>
</dbReference>
<evidence type="ECO:0000256" key="12">
    <source>
        <dbReference type="PROSITE-ProRule" id="PRU00723"/>
    </source>
</evidence>
<dbReference type="Gene3D" id="3.30.70.330">
    <property type="match status" value="1"/>
</dbReference>
<dbReference type="InterPro" id="IPR003954">
    <property type="entry name" value="RRM_euk-type"/>
</dbReference>
<feature type="compositionally biased region" description="Polar residues" evidence="14">
    <location>
        <begin position="955"/>
        <end position="970"/>
    </location>
</feature>
<dbReference type="FunFam" id="3.30.40.10:FF:000006">
    <property type="entry name" value="CCR4-NOT transcription complex subunit 4"/>
    <property type="match status" value="1"/>
</dbReference>
<evidence type="ECO:0000256" key="7">
    <source>
        <dbReference type="ARBA" id="ARBA00023015"/>
    </source>
</evidence>